<dbReference type="Proteomes" id="UP000035642">
    <property type="component" value="Unassembled WGS sequence"/>
</dbReference>
<dbReference type="AlphaFoldDB" id="A0A0K0D1Y9"/>
<keyword evidence="1" id="KW-1133">Transmembrane helix</keyword>
<dbReference type="PANTHER" id="PTHR36694:SF8">
    <property type="entry name" value="MARVEL DOMAIN-CONTAINING PROTEIN"/>
    <property type="match status" value="1"/>
</dbReference>
<accession>A0A0K0D1Y9</accession>
<evidence type="ECO:0000313" key="3">
    <source>
        <dbReference type="WBParaSite" id="ACAC_0000408401-mRNA-1"/>
    </source>
</evidence>
<protein>
    <submittedName>
        <fullName evidence="3">Anoctamin</fullName>
    </submittedName>
</protein>
<dbReference type="PANTHER" id="PTHR36694">
    <property type="entry name" value="PASIFLORA 1, ISOFORM A-RELATED"/>
    <property type="match status" value="1"/>
</dbReference>
<reference evidence="3" key="2">
    <citation type="submission" date="2017-02" db="UniProtKB">
        <authorList>
            <consortium name="WormBaseParasite"/>
        </authorList>
    </citation>
    <scope>IDENTIFICATION</scope>
</reference>
<keyword evidence="2" id="KW-1185">Reference proteome</keyword>
<name>A0A0K0D1Y9_ANGCA</name>
<organism evidence="2 3">
    <name type="scientific">Angiostrongylus cantonensis</name>
    <name type="common">Rat lungworm</name>
    <dbReference type="NCBI Taxonomy" id="6313"/>
    <lineage>
        <taxon>Eukaryota</taxon>
        <taxon>Metazoa</taxon>
        <taxon>Ecdysozoa</taxon>
        <taxon>Nematoda</taxon>
        <taxon>Chromadorea</taxon>
        <taxon>Rhabditida</taxon>
        <taxon>Rhabditina</taxon>
        <taxon>Rhabditomorpha</taxon>
        <taxon>Strongyloidea</taxon>
        <taxon>Metastrongylidae</taxon>
        <taxon>Angiostrongylus</taxon>
    </lineage>
</organism>
<keyword evidence="1" id="KW-0472">Membrane</keyword>
<feature type="transmembrane region" description="Helical" evidence="1">
    <location>
        <begin position="12"/>
        <end position="31"/>
    </location>
</feature>
<evidence type="ECO:0000313" key="2">
    <source>
        <dbReference type="Proteomes" id="UP000035642"/>
    </source>
</evidence>
<proteinExistence type="predicted"/>
<sequence>LTDEGNMADPLLCLRNSTIAIAIWNIVYSVIQMGVMGWQTKEVRDRQWEYEGRQLPATGAIDAFQARFPGLYAIYTETPERRRINGTTFVCLKLSANNFEELSFTAMFVIVLVTLFLAFVHFFMSFSLLYGAIKVYRKLL</sequence>
<evidence type="ECO:0000256" key="1">
    <source>
        <dbReference type="SAM" id="Phobius"/>
    </source>
</evidence>
<dbReference type="WBParaSite" id="ACAC_0000408401-mRNA-1">
    <property type="protein sequence ID" value="ACAC_0000408401-mRNA-1"/>
    <property type="gene ID" value="ACAC_0000408401"/>
</dbReference>
<feature type="transmembrane region" description="Helical" evidence="1">
    <location>
        <begin position="104"/>
        <end position="130"/>
    </location>
</feature>
<reference evidence="2" key="1">
    <citation type="submission" date="2012-09" db="EMBL/GenBank/DDBJ databases">
        <authorList>
            <person name="Martin A.A."/>
        </authorList>
    </citation>
    <scope>NUCLEOTIDE SEQUENCE</scope>
</reference>
<keyword evidence="1" id="KW-0812">Transmembrane</keyword>